<keyword evidence="3 6" id="KW-0812">Transmembrane</keyword>
<evidence type="ECO:0000256" key="5">
    <source>
        <dbReference type="ARBA" id="ARBA00023136"/>
    </source>
</evidence>
<dbReference type="Pfam" id="PF07690">
    <property type="entry name" value="MFS_1"/>
    <property type="match status" value="1"/>
</dbReference>
<evidence type="ECO:0000256" key="1">
    <source>
        <dbReference type="ARBA" id="ARBA00004651"/>
    </source>
</evidence>
<evidence type="ECO:0000313" key="10">
    <source>
        <dbReference type="EMBL" id="MBB4449352.1"/>
    </source>
</evidence>
<dbReference type="RefSeq" id="WP_246436474.1">
    <property type="nucleotide sequence ID" value="NZ_JACIGW010000012.1"/>
</dbReference>
<keyword evidence="4 6" id="KW-1133">Transmembrane helix</keyword>
<organism evidence="10 13">
    <name type="scientific">Aliirhizobium cellulosilyticum</name>
    <dbReference type="NCBI Taxonomy" id="393664"/>
    <lineage>
        <taxon>Bacteria</taxon>
        <taxon>Pseudomonadati</taxon>
        <taxon>Pseudomonadota</taxon>
        <taxon>Alphaproteobacteria</taxon>
        <taxon>Hyphomicrobiales</taxon>
        <taxon>Rhizobiaceae</taxon>
        <taxon>Aliirhizobium</taxon>
    </lineage>
</organism>
<dbReference type="Proteomes" id="UP000576087">
    <property type="component" value="Unassembled WGS sequence"/>
</dbReference>
<evidence type="ECO:0000313" key="11">
    <source>
        <dbReference type="Proteomes" id="UP000520770"/>
    </source>
</evidence>
<evidence type="ECO:0000256" key="3">
    <source>
        <dbReference type="ARBA" id="ARBA00022692"/>
    </source>
</evidence>
<evidence type="ECO:0000256" key="4">
    <source>
        <dbReference type="ARBA" id="ARBA00022989"/>
    </source>
</evidence>
<feature type="transmembrane region" description="Helical" evidence="6">
    <location>
        <begin position="82"/>
        <end position="104"/>
    </location>
</feature>
<dbReference type="EMBL" id="JACIGY010000013">
    <property type="protein sequence ID" value="MBB4414736.1"/>
    <property type="molecule type" value="Genomic_DNA"/>
</dbReference>
<dbReference type="PANTHER" id="PTHR43124:SF5">
    <property type="entry name" value="PURINE RIBONUCLEOSIDE EFFLUX PUMP NEPI"/>
    <property type="match status" value="1"/>
</dbReference>
<dbReference type="Gene3D" id="1.20.1250.20">
    <property type="entry name" value="MFS general substrate transporter like domains"/>
    <property type="match status" value="1"/>
</dbReference>
<dbReference type="Proteomes" id="UP000520770">
    <property type="component" value="Unassembled WGS sequence"/>
</dbReference>
<dbReference type="PROSITE" id="PS50850">
    <property type="entry name" value="MFS"/>
    <property type="match status" value="1"/>
</dbReference>
<feature type="transmembrane region" description="Helical" evidence="6">
    <location>
        <begin position="305"/>
        <end position="326"/>
    </location>
</feature>
<dbReference type="Proteomes" id="UP000524535">
    <property type="component" value="Unassembled WGS sequence"/>
</dbReference>
<dbReference type="GO" id="GO:0005886">
    <property type="term" value="C:plasma membrane"/>
    <property type="evidence" value="ECO:0007669"/>
    <property type="project" value="UniProtKB-SubCell"/>
</dbReference>
<feature type="transmembrane region" description="Helical" evidence="6">
    <location>
        <begin position="243"/>
        <end position="264"/>
    </location>
</feature>
<protein>
    <submittedName>
        <fullName evidence="10">Putative MFS family arabinose efflux permease</fullName>
    </submittedName>
</protein>
<evidence type="ECO:0000313" key="13">
    <source>
        <dbReference type="Proteomes" id="UP000576087"/>
    </source>
</evidence>
<feature type="transmembrane region" description="Helical" evidence="6">
    <location>
        <begin position="394"/>
        <end position="415"/>
    </location>
</feature>
<dbReference type="InterPro" id="IPR011701">
    <property type="entry name" value="MFS"/>
</dbReference>
<dbReference type="CDD" id="cd17324">
    <property type="entry name" value="MFS_NepI_like"/>
    <property type="match status" value="1"/>
</dbReference>
<evidence type="ECO:0000313" key="12">
    <source>
        <dbReference type="Proteomes" id="UP000524535"/>
    </source>
</evidence>
<dbReference type="EMBL" id="JACIGW010000012">
    <property type="protein sequence ID" value="MBB4351543.1"/>
    <property type="molecule type" value="Genomic_DNA"/>
</dbReference>
<feature type="transmembrane region" description="Helical" evidence="6">
    <location>
        <begin position="41"/>
        <end position="62"/>
    </location>
</feature>
<dbReference type="InterPro" id="IPR050189">
    <property type="entry name" value="MFS_Efflux_Transporters"/>
</dbReference>
<evidence type="ECO:0000313" key="8">
    <source>
        <dbReference type="EMBL" id="MBB4351543.1"/>
    </source>
</evidence>
<feature type="transmembrane region" description="Helical" evidence="6">
    <location>
        <begin position="276"/>
        <end position="298"/>
    </location>
</feature>
<evidence type="ECO:0000313" key="9">
    <source>
        <dbReference type="EMBL" id="MBB4414736.1"/>
    </source>
</evidence>
<feature type="transmembrane region" description="Helical" evidence="6">
    <location>
        <begin position="174"/>
        <end position="196"/>
    </location>
</feature>
<feature type="transmembrane region" description="Helical" evidence="6">
    <location>
        <begin position="367"/>
        <end position="388"/>
    </location>
</feature>
<dbReference type="PANTHER" id="PTHR43124">
    <property type="entry name" value="PURINE EFFLUX PUMP PBUE"/>
    <property type="match status" value="1"/>
</dbReference>
<feature type="transmembrane region" description="Helical" evidence="6">
    <location>
        <begin position="202"/>
        <end position="223"/>
    </location>
</feature>
<feature type="transmembrane region" description="Helical" evidence="6">
    <location>
        <begin position="111"/>
        <end position="135"/>
    </location>
</feature>
<dbReference type="EMBL" id="JACIHM010000013">
    <property type="protein sequence ID" value="MBB4449352.1"/>
    <property type="molecule type" value="Genomic_DNA"/>
</dbReference>
<comment type="caution">
    <text evidence="10">The sequence shown here is derived from an EMBL/GenBank/DDBJ whole genome shotgun (WGS) entry which is preliminary data.</text>
</comment>
<dbReference type="GO" id="GO:0022857">
    <property type="term" value="F:transmembrane transporter activity"/>
    <property type="evidence" value="ECO:0007669"/>
    <property type="project" value="InterPro"/>
</dbReference>
<accession>A0A7W6V3K6</accession>
<proteinExistence type="predicted"/>
<dbReference type="AlphaFoldDB" id="A0A7W6V3K6"/>
<evidence type="ECO:0000259" key="7">
    <source>
        <dbReference type="PROSITE" id="PS50850"/>
    </source>
</evidence>
<evidence type="ECO:0000256" key="2">
    <source>
        <dbReference type="ARBA" id="ARBA00022475"/>
    </source>
</evidence>
<evidence type="ECO:0000256" key="6">
    <source>
        <dbReference type="SAM" id="Phobius"/>
    </source>
</evidence>
<dbReference type="InterPro" id="IPR036259">
    <property type="entry name" value="MFS_trans_sf"/>
</dbReference>
<reference evidence="11 12" key="1">
    <citation type="submission" date="2020-08" db="EMBL/GenBank/DDBJ databases">
        <title>Genomic Encyclopedia of Type Strains, Phase IV (KMG-V): Genome sequencing to study the core and pangenomes of soil and plant-associated prokaryotes.</title>
        <authorList>
            <person name="Whitman W."/>
        </authorList>
    </citation>
    <scope>NUCLEOTIDE SEQUENCE [LARGE SCALE GENOMIC DNA]</scope>
    <source>
        <strain evidence="9 12">SEMIA 444</strain>
        <strain evidence="8 11">SEMIA 448</strain>
        <strain evidence="10 13">SEMIA 452</strain>
    </source>
</reference>
<sequence>MTVASDYISAMTYQAQQRTDDIGPFGPDAILENTPDTKVTVAGWGAVFSLALCVAVLIASEFMPVALLSPIATDLDVTEGHAGQAISISGVFAVVTSLFVAGLTQRIDRRVVVTSFSLFLIVSGTIVTFAPNYLVLMIGRALLGVAIGGFWSMSAAVVMRLLPEQSVPKGLAMLNAGNAIAATISAPLGSFLGNYIGWRGAFFAVVPLALLSLVWQWVSLPSLPPTRSEGPTNVFRLLTHPQVAIGMASIMLLFVGQFALFTYLRPFLETVTNVSISTLSLLLLLMGLAGVVGTYWVSHLLQKRLFSILGAIPLIMAVIALGLIAFGSSVTATALLLLAWGLFATAAPVGWGTWLTRTMPDDAEAGGGLQVATIQLAITLGASFGGILFDSVGWGTTFLLAALLLAASSTLAFAAGQMARRVSP</sequence>
<name>A0A7W6V3K6_9HYPH</name>
<feature type="transmembrane region" description="Helical" evidence="6">
    <location>
        <begin position="141"/>
        <end position="162"/>
    </location>
</feature>
<dbReference type="InterPro" id="IPR020846">
    <property type="entry name" value="MFS_dom"/>
</dbReference>
<dbReference type="SUPFAM" id="SSF103473">
    <property type="entry name" value="MFS general substrate transporter"/>
    <property type="match status" value="1"/>
</dbReference>
<feature type="domain" description="Major facilitator superfamily (MFS) profile" evidence="7">
    <location>
        <begin position="39"/>
        <end position="420"/>
    </location>
</feature>
<gene>
    <name evidence="9" type="ORF">GGE31_005282</name>
    <name evidence="8" type="ORF">GGE33_005325</name>
    <name evidence="10" type="ORF">GGE35_005206</name>
</gene>
<keyword evidence="2" id="KW-1003">Cell membrane</keyword>
<comment type="subcellular location">
    <subcellularLocation>
        <location evidence="1">Cell membrane</location>
        <topology evidence="1">Multi-pass membrane protein</topology>
    </subcellularLocation>
</comment>
<keyword evidence="5 6" id="KW-0472">Membrane</keyword>
<keyword evidence="12" id="KW-1185">Reference proteome</keyword>
<feature type="transmembrane region" description="Helical" evidence="6">
    <location>
        <begin position="332"/>
        <end position="355"/>
    </location>
</feature>